<accession>A0A0P5NUT6</accession>
<dbReference type="InterPro" id="IPR008936">
    <property type="entry name" value="Rho_GTPase_activation_prot"/>
</dbReference>
<feature type="domain" description="Ras-associating" evidence="4">
    <location>
        <begin position="451"/>
        <end position="558"/>
    </location>
</feature>
<keyword evidence="1" id="KW-0343">GTPase activation</keyword>
<feature type="compositionally biased region" description="Polar residues" evidence="3">
    <location>
        <begin position="1344"/>
        <end position="1353"/>
    </location>
</feature>
<dbReference type="OrthoDB" id="27389at2759"/>
<feature type="region of interest" description="Disordered" evidence="3">
    <location>
        <begin position="1471"/>
        <end position="1497"/>
    </location>
</feature>
<dbReference type="SUPFAM" id="SSF50729">
    <property type="entry name" value="PH domain-like"/>
    <property type="match status" value="1"/>
</dbReference>
<feature type="compositionally biased region" description="Polar residues" evidence="3">
    <location>
        <begin position="282"/>
        <end position="297"/>
    </location>
</feature>
<dbReference type="Gene3D" id="1.10.555.10">
    <property type="entry name" value="Rho GTPase activation protein"/>
    <property type="match status" value="1"/>
</dbReference>
<dbReference type="PANTHER" id="PTHR23179">
    <property type="entry name" value="T-CELL ACTIVATION RHO GTPASE ACTIVATING PROTEIN-RELATED"/>
    <property type="match status" value="1"/>
</dbReference>
<dbReference type="SUPFAM" id="SSF48350">
    <property type="entry name" value="GTPase activation domain, GAP"/>
    <property type="match status" value="1"/>
</dbReference>
<feature type="region of interest" description="Disordered" evidence="3">
    <location>
        <begin position="1812"/>
        <end position="1854"/>
    </location>
</feature>
<dbReference type="InterPro" id="IPR047888">
    <property type="entry name" value="ARHGAP20_RA"/>
</dbReference>
<feature type="compositionally biased region" description="Pro residues" evidence="3">
    <location>
        <begin position="1524"/>
        <end position="1540"/>
    </location>
</feature>
<dbReference type="GeneID" id="116922673"/>
<feature type="compositionally biased region" description="Low complexity" evidence="3">
    <location>
        <begin position="1389"/>
        <end position="1404"/>
    </location>
</feature>
<dbReference type="CDD" id="cd17115">
    <property type="entry name" value="RA_RHG20"/>
    <property type="match status" value="1"/>
</dbReference>
<reference evidence="6" key="1">
    <citation type="submission" date="2015-10" db="EMBL/GenBank/DDBJ databases">
        <title>EvidentialGene: Evidence-directed Construction of Complete mRNA Transcriptomes without Genomes.</title>
        <authorList>
            <person name="Gilbert D.G."/>
        </authorList>
    </citation>
    <scope>NUCLEOTIDE SEQUENCE</scope>
</reference>
<feature type="compositionally biased region" description="Polar residues" evidence="3">
    <location>
        <begin position="85"/>
        <end position="98"/>
    </location>
</feature>
<feature type="compositionally biased region" description="Polar residues" evidence="3">
    <location>
        <begin position="1475"/>
        <end position="1497"/>
    </location>
</feature>
<feature type="region of interest" description="Disordered" evidence="3">
    <location>
        <begin position="1245"/>
        <end position="1307"/>
    </location>
</feature>
<keyword evidence="2" id="KW-0175">Coiled coil</keyword>
<feature type="compositionally biased region" description="Basic residues" evidence="3">
    <location>
        <begin position="1193"/>
        <end position="1205"/>
    </location>
</feature>
<feature type="region of interest" description="Disordered" evidence="3">
    <location>
        <begin position="885"/>
        <end position="943"/>
    </location>
</feature>
<dbReference type="InterPro" id="IPR000159">
    <property type="entry name" value="RA_dom"/>
</dbReference>
<dbReference type="InterPro" id="IPR047887">
    <property type="entry name" value="ARHGAP20_PH"/>
</dbReference>
<feature type="compositionally biased region" description="Polar residues" evidence="3">
    <location>
        <begin position="995"/>
        <end position="1008"/>
    </location>
</feature>
<dbReference type="GO" id="GO:0005096">
    <property type="term" value="F:GTPase activator activity"/>
    <property type="evidence" value="ECO:0007669"/>
    <property type="project" value="UniProtKB-KW"/>
</dbReference>
<feature type="compositionally biased region" description="Low complexity" evidence="3">
    <location>
        <begin position="1357"/>
        <end position="1367"/>
    </location>
</feature>
<dbReference type="PROSITE" id="PS50200">
    <property type="entry name" value="RA"/>
    <property type="match status" value="1"/>
</dbReference>
<feature type="region of interest" description="Disordered" evidence="3">
    <location>
        <begin position="25"/>
        <end position="52"/>
    </location>
</feature>
<evidence type="ECO:0000259" key="5">
    <source>
        <dbReference type="PROSITE" id="PS50238"/>
    </source>
</evidence>
<dbReference type="Pfam" id="PF22286">
    <property type="entry name" value="RHG20_PH"/>
    <property type="match status" value="1"/>
</dbReference>
<dbReference type="Pfam" id="PF00620">
    <property type="entry name" value="RhoGAP"/>
    <property type="match status" value="1"/>
</dbReference>
<sequence>MHHPGLQHSKSTSQLDVMVQSGQKGCVLSLPPDENGNQQQQQRNKSISKFGLLIRTPRRRRANCFNQQVVDESSSSSNRLRSKSWDQQSGMNVTNNPGKSTWSGWRSLRKISDTLIDYALNEPYKADSVFDDGLLATSCKDPNVQANGIYRRRSELAVNDGPPSNTSSVRGLLGSKTVGHAQGIQRLASYERYFQDLLCETGADHPDLDDVHKARDKAQELVKRCEEEINQLDRVQNLFPNDQLYLHDKDALSLKMKGLIRKRSTTAARLQRAFSAKSLRTAASNPTAVSVTPSGSNGSPGGIEMAADSPAVHSSPATSTSLTTTPNANHKTPVEKEKRQFIMETSVQFINGLQSRDRHLFLFNDLLLIAKARSGGHFKLKDKVRISELWLSTAIEEVAEGSAGKSRDTSFVIGWPPSVNLVATFSSAALRDLWWNRLGQAVKDERDKEPKTTTIQITYHDAVQAIGYTKTLSVSPTETVRDVIKLALSHLEMSGTADINSFRLWLKTGGSAGGALTSTSIDSDSSPYPLIGHELPFAIKMNCLREYIGRSAVDNDNSIHMESNGNGLSMPIDMLDHCNNIYNADPAARCQFILRSVQKPSFNGSVLGNAKQVVATKTNGAGGAGKAKKSPTRIQKVFRRVQSKPDSLETIGAANPTSPTLLAAAKAGAFFGQPLAKIFPQADQLPQPIMDMLLELRAKGPHTVGIFRKSANARQVREIRERIDANGSRMDWSGVNAVVTAVVFKDFLRSLPDSLLCSGMYDQWLQVAAMDGQDSALDKIKGLCDRLPSANVTLLRHFLCVLLHIVANSSHNMMSASNLAVCVGPSLLWAPASTANASAAAAALNPALALSAEATASKQVPALVAVLIDKCSILFGAETANLLNDKPPVATSAPEAQNSRRVSCNTNGVTTNGHSRSRQAPVQKHMARQGLMQHDSGNEESDSLHSLYHSDVMRRDDSSIDSLERELLSDGLEHDHHHVHSMHLRRDKMSVTNLSRDSGLTLSDTQLYTPDEDMEEGSESSSSGRGSDRDKSRNGIVQMRSRSTTASATIVSSRMDQTRSMYAVPSIRNGDKNGIQNGSIRLLDSYGKLNGGPSSYTPVYNHSRPDAVYRKMSDDAVYAVPKATPTVVLGEEYQSSGSHFQRQDWFRRKSHNRKQSGGVKFDSPPMSGMMLRRSASDESLANVNQSSEIHYHQNYKKPAAHRKGRAPAPPVGSRMAMDCMELSRRSKSDANLDLEGLRFYVDEPDRRANGHKSPSCSGGSIRPSHSTPHITAEEQASTADRSYDSSTLSDDDSTPHVSRSNSRGSKDYRAVNSAWESTYGALTVPVPAPIHIIVSQDGMGSIVYPSNGTPSTKHSSRLSSGSTNSSSRMATTSTPHHEHRSRQAERRPVVSCVPASSGSSSRPSHYAATPPTGSSRYADYDTVIYASNGGRRSREQRPEDTSLYSVHSNGSGSLSGTPDIPSYEEAMMSRRQRHQGTPVTGGTNWTTWKEKSNSSNSLIQVRASPIRLNSQQAEECGWDADGHTPPPLPPKSDPIPPLPPKQKIHLRSNNPVRMRISNAAQSPSSSRTRPVTIHMDASILSSLDGSGTSSPTQPPSLPRKERTRGNNVSVVSIENSYTPLHRSFAFSTHNLRTAMENNAGREDWTSTKEDEQEAEMSDQERRVDQEIQTSGHWAQFCEIETQTSLSPQPSLTPSGSSADEAPPAKLTVGRYEKNTRGVNRRREVAVETERSRPRTKDSSTGRDGLGLHRSHSLPPLDKVSSEDGSDDEDVEEEKPDFPNQPQQQTPSSATSQALRRAEISWSVSQLRALFNGDSSVSSGSSIPPPYRSPPAHQQQQQTRQRSESTDSYGEESYV</sequence>
<feature type="coiled-coil region" evidence="2">
    <location>
        <begin position="208"/>
        <end position="238"/>
    </location>
</feature>
<evidence type="ECO:0000256" key="2">
    <source>
        <dbReference type="SAM" id="Coils"/>
    </source>
</evidence>
<protein>
    <submittedName>
        <fullName evidence="6">Rho GTPase-activating protein</fullName>
    </submittedName>
</protein>
<dbReference type="Pfam" id="PF00788">
    <property type="entry name" value="RA"/>
    <property type="match status" value="1"/>
</dbReference>
<dbReference type="Gene3D" id="2.30.29.30">
    <property type="entry name" value="Pleckstrin-homology domain (PH domain)/Phosphotyrosine-binding domain (PTB)"/>
    <property type="match status" value="1"/>
</dbReference>
<dbReference type="Gene3D" id="1.20.900.10">
    <property type="entry name" value="Dbl homology (DH) domain"/>
    <property type="match status" value="1"/>
</dbReference>
<feature type="region of interest" description="Disordered" evidence="3">
    <location>
        <begin position="1146"/>
        <end position="1167"/>
    </location>
</feature>
<dbReference type="PANTHER" id="PTHR23179:SF3">
    <property type="entry name" value="RHO GTPASE-ACTIVATING PROTEIN 20"/>
    <property type="match status" value="1"/>
</dbReference>
<feature type="region of interest" description="Disordered" evidence="3">
    <location>
        <begin position="282"/>
        <end position="334"/>
    </location>
</feature>
<dbReference type="RefSeq" id="XP_045029905.1">
    <property type="nucleotide sequence ID" value="XM_045173970.1"/>
</dbReference>
<evidence type="ECO:0000259" key="4">
    <source>
        <dbReference type="PROSITE" id="PS50200"/>
    </source>
</evidence>
<feature type="region of interest" description="Disordered" evidence="3">
    <location>
        <begin position="1638"/>
        <end position="1666"/>
    </location>
</feature>
<dbReference type="EMBL" id="GDIQ01044192">
    <property type="protein sequence ID" value="JAN50545.1"/>
    <property type="molecule type" value="Transcribed_RNA"/>
</dbReference>
<feature type="region of interest" description="Disordered" evidence="3">
    <location>
        <begin position="995"/>
        <end position="1056"/>
    </location>
</feature>
<dbReference type="FunFam" id="1.10.555.10:FF:000025">
    <property type="entry name" value="Rho GTPase-activating protein 20"/>
    <property type="match status" value="1"/>
</dbReference>
<organism evidence="6">
    <name type="scientific">Daphnia magna</name>
    <dbReference type="NCBI Taxonomy" id="35525"/>
    <lineage>
        <taxon>Eukaryota</taxon>
        <taxon>Metazoa</taxon>
        <taxon>Ecdysozoa</taxon>
        <taxon>Arthropoda</taxon>
        <taxon>Crustacea</taxon>
        <taxon>Branchiopoda</taxon>
        <taxon>Diplostraca</taxon>
        <taxon>Cladocera</taxon>
        <taxon>Anomopoda</taxon>
        <taxon>Daphniidae</taxon>
        <taxon>Daphnia</taxon>
    </lineage>
</organism>
<evidence type="ECO:0000313" key="6">
    <source>
        <dbReference type="EMBL" id="JAN50546.1"/>
    </source>
</evidence>
<dbReference type="InterPro" id="IPR035899">
    <property type="entry name" value="DBL_dom_sf"/>
</dbReference>
<feature type="region of interest" description="Disordered" evidence="3">
    <location>
        <begin position="1682"/>
        <end position="1796"/>
    </location>
</feature>
<proteinExistence type="predicted"/>
<feature type="domain" description="Rho-GAP" evidence="5">
    <location>
        <begin position="673"/>
        <end position="875"/>
    </location>
</feature>
<feature type="compositionally biased region" description="Polar residues" evidence="3">
    <location>
        <begin position="894"/>
        <end position="920"/>
    </location>
</feature>
<feature type="compositionally biased region" description="Polar residues" evidence="3">
    <location>
        <begin position="1040"/>
        <end position="1056"/>
    </location>
</feature>
<name>A0A0P5NUT6_9CRUS</name>
<dbReference type="SMART" id="SM00324">
    <property type="entry name" value="RhoGAP"/>
    <property type="match status" value="1"/>
</dbReference>
<feature type="compositionally biased region" description="Low complexity" evidence="3">
    <location>
        <begin position="314"/>
        <end position="329"/>
    </location>
</feature>
<dbReference type="CDD" id="cd13319">
    <property type="entry name" value="PH_RARhoGAP"/>
    <property type="match status" value="1"/>
</dbReference>
<dbReference type="InterPro" id="IPR011993">
    <property type="entry name" value="PH-like_dom_sf"/>
</dbReference>
<feature type="compositionally biased region" description="Polar residues" evidence="3">
    <location>
        <begin position="1558"/>
        <end position="1569"/>
    </location>
</feature>
<dbReference type="InterPro" id="IPR000198">
    <property type="entry name" value="RhoGAP_dom"/>
</dbReference>
<feature type="compositionally biased region" description="Polar residues" evidence="3">
    <location>
        <begin position="35"/>
        <end position="47"/>
    </location>
</feature>
<dbReference type="EMBL" id="GDIQ01086133">
    <property type="protein sequence ID" value="JAN08604.1"/>
    <property type="molecule type" value="Transcribed_RNA"/>
</dbReference>
<feature type="compositionally biased region" description="Low complexity" evidence="3">
    <location>
        <begin position="1682"/>
        <end position="1697"/>
    </location>
</feature>
<dbReference type="EMBL" id="GDIQ01044191">
    <property type="protein sequence ID" value="JAN50546.1"/>
    <property type="molecule type" value="Transcribed_RNA"/>
</dbReference>
<feature type="region of interest" description="Disordered" evidence="3">
    <location>
        <begin position="68"/>
        <end position="98"/>
    </location>
</feature>
<evidence type="ECO:0000256" key="3">
    <source>
        <dbReference type="SAM" id="MobiDB-lite"/>
    </source>
</evidence>
<feature type="compositionally biased region" description="Low complexity" evidence="3">
    <location>
        <begin position="1780"/>
        <end position="1793"/>
    </location>
</feature>
<dbReference type="GO" id="GO:0007165">
    <property type="term" value="P:signal transduction"/>
    <property type="evidence" value="ECO:0007669"/>
    <property type="project" value="InterPro"/>
</dbReference>
<feature type="region of interest" description="Disordered" evidence="3">
    <location>
        <begin position="1344"/>
        <end position="1459"/>
    </location>
</feature>
<feature type="compositionally biased region" description="Polar residues" evidence="3">
    <location>
        <begin position="1252"/>
        <end position="1279"/>
    </location>
</feature>
<feature type="compositionally biased region" description="Acidic residues" evidence="3">
    <location>
        <begin position="1763"/>
        <end position="1774"/>
    </location>
</feature>
<feature type="region of interest" description="Disordered" evidence="3">
    <location>
        <begin position="1516"/>
        <end position="1607"/>
    </location>
</feature>
<evidence type="ECO:0000256" key="1">
    <source>
        <dbReference type="ARBA" id="ARBA00022468"/>
    </source>
</evidence>
<dbReference type="SUPFAM" id="SSF48065">
    <property type="entry name" value="DBL homology domain (DH-domain)"/>
    <property type="match status" value="1"/>
</dbReference>
<feature type="compositionally biased region" description="Polar residues" evidence="3">
    <location>
        <begin position="1442"/>
        <end position="1456"/>
    </location>
</feature>
<feature type="region of interest" description="Disordered" evidence="3">
    <location>
        <begin position="1182"/>
        <end position="1213"/>
    </location>
</feature>
<feature type="compositionally biased region" description="Basic and acidic residues" evidence="3">
    <location>
        <begin position="1639"/>
        <end position="1649"/>
    </location>
</feature>
<dbReference type="PROSITE" id="PS50238">
    <property type="entry name" value="RHOGAP"/>
    <property type="match status" value="1"/>
</dbReference>
<feature type="compositionally biased region" description="Basic and acidic residues" evidence="3">
    <location>
        <begin position="1710"/>
        <end position="1740"/>
    </location>
</feature>